<name>A0ABS9KE17_9BACT</name>
<dbReference type="Gene3D" id="3.40.50.720">
    <property type="entry name" value="NAD(P)-binding Rossmann-like Domain"/>
    <property type="match status" value="1"/>
</dbReference>
<dbReference type="InterPro" id="IPR019665">
    <property type="entry name" value="OxRdtase/DH_put_Rossmann_dom"/>
</dbReference>
<evidence type="ECO:0000313" key="3">
    <source>
        <dbReference type="EMBL" id="MCG2589109.1"/>
    </source>
</evidence>
<keyword evidence="4" id="KW-1185">Reference proteome</keyword>
<protein>
    <submittedName>
        <fullName evidence="3">DUF2520 domain-containing protein</fullName>
    </submittedName>
</protein>
<dbReference type="SUPFAM" id="SSF48179">
    <property type="entry name" value="6-phosphogluconate dehydrogenase C-terminal domain-like"/>
    <property type="match status" value="1"/>
</dbReference>
<dbReference type="Proteomes" id="UP001165366">
    <property type="component" value="Unassembled WGS sequence"/>
</dbReference>
<dbReference type="InterPro" id="IPR037108">
    <property type="entry name" value="TM1727-like_C_sf"/>
</dbReference>
<dbReference type="InterPro" id="IPR018931">
    <property type="entry name" value="DUF2520"/>
</dbReference>
<feature type="domain" description="Putative oxidoreductase/dehydrogenase Rossmann-like" evidence="1">
    <location>
        <begin position="6"/>
        <end position="123"/>
    </location>
</feature>
<accession>A0ABS9KE17</accession>
<dbReference type="InterPro" id="IPR008927">
    <property type="entry name" value="6-PGluconate_DH-like_C_sf"/>
</dbReference>
<reference evidence="3" key="2">
    <citation type="submission" date="2024-05" db="EMBL/GenBank/DDBJ databases">
        <title>Rhodohalobacter halophilus gen. nov., sp. nov., a moderately halophilic member of the family Balneolaceae.</title>
        <authorList>
            <person name="Xia J."/>
        </authorList>
    </citation>
    <scope>NUCLEOTIDE SEQUENCE</scope>
    <source>
        <strain evidence="3">WB101</strain>
    </source>
</reference>
<dbReference type="SUPFAM" id="SSF51735">
    <property type="entry name" value="NAD(P)-binding Rossmann-fold domains"/>
    <property type="match status" value="1"/>
</dbReference>
<evidence type="ECO:0000313" key="4">
    <source>
        <dbReference type="Proteomes" id="UP001165366"/>
    </source>
</evidence>
<dbReference type="EMBL" id="JAKLWS010000012">
    <property type="protein sequence ID" value="MCG2589109.1"/>
    <property type="molecule type" value="Genomic_DNA"/>
</dbReference>
<sequence length="296" mass="32695">MEGDKPSVSIIGTGALGSTLQHFFEENGYRIRSVWNSRGGKVYLNKSGQFKEKRATLPEKEGEAGDFVFITTPDDLISKTARDLAGKPIHWKEKIVIHCSGNLTSDELTSLSEKGAKIVSMHPIQSFKKGDGRDRFRDITISLQGDKAGKELLKPIIGEMGANALMLSKKQKRYLHIAAVMASNYLVALMFSVENLLTDVDLEEGFESLQPLVHQTVTNIFEKGPADALTGPISRGDTASVQKHLKELKGAEQEVLYKIMGLEAAKIAERGSHIPQEKINMLRNLFTLSLDQSEKI</sequence>
<dbReference type="RefSeq" id="WP_237854411.1">
    <property type="nucleotide sequence ID" value="NZ_JAKLWS010000012.1"/>
</dbReference>
<dbReference type="PANTHER" id="PTHR40459">
    <property type="entry name" value="CONSERVED HYPOTHETICAL ALANINE AND LEUCINE RICH PROTEIN"/>
    <property type="match status" value="1"/>
</dbReference>
<evidence type="ECO:0000259" key="2">
    <source>
        <dbReference type="Pfam" id="PF10728"/>
    </source>
</evidence>
<comment type="caution">
    <text evidence="3">The sequence shown here is derived from an EMBL/GenBank/DDBJ whole genome shotgun (WGS) entry which is preliminary data.</text>
</comment>
<reference evidence="3" key="1">
    <citation type="submission" date="2022-01" db="EMBL/GenBank/DDBJ databases">
        <authorList>
            <person name="Wang Y."/>
        </authorList>
    </citation>
    <scope>NUCLEOTIDE SEQUENCE</scope>
    <source>
        <strain evidence="3">WB101</strain>
    </source>
</reference>
<dbReference type="Pfam" id="PF10728">
    <property type="entry name" value="DUF2520"/>
    <property type="match status" value="1"/>
</dbReference>
<organism evidence="3 4">
    <name type="scientific">Rhodohalobacter sulfatireducens</name>
    <dbReference type="NCBI Taxonomy" id="2911366"/>
    <lineage>
        <taxon>Bacteria</taxon>
        <taxon>Pseudomonadati</taxon>
        <taxon>Balneolota</taxon>
        <taxon>Balneolia</taxon>
        <taxon>Balneolales</taxon>
        <taxon>Balneolaceae</taxon>
        <taxon>Rhodohalobacter</taxon>
    </lineage>
</organism>
<proteinExistence type="predicted"/>
<evidence type="ECO:0000259" key="1">
    <source>
        <dbReference type="Pfam" id="PF10727"/>
    </source>
</evidence>
<dbReference type="Gene3D" id="1.10.1040.20">
    <property type="entry name" value="ProC-like, C-terminal domain"/>
    <property type="match status" value="1"/>
</dbReference>
<dbReference type="Pfam" id="PF10727">
    <property type="entry name" value="Rossmann-like"/>
    <property type="match status" value="1"/>
</dbReference>
<dbReference type="InterPro" id="IPR036291">
    <property type="entry name" value="NAD(P)-bd_dom_sf"/>
</dbReference>
<gene>
    <name evidence="3" type="ORF">L6773_11055</name>
</gene>
<feature type="domain" description="DUF2520" evidence="2">
    <location>
        <begin position="140"/>
        <end position="262"/>
    </location>
</feature>
<dbReference type="PANTHER" id="PTHR40459:SF1">
    <property type="entry name" value="CONSERVED HYPOTHETICAL ALANINE AND LEUCINE RICH PROTEIN"/>
    <property type="match status" value="1"/>
</dbReference>